<name>A0A8E0VJK8_9TREM</name>
<evidence type="ECO:0000313" key="2">
    <source>
        <dbReference type="EMBL" id="KAA0189441.1"/>
    </source>
</evidence>
<evidence type="ECO:0000313" key="3">
    <source>
        <dbReference type="Proteomes" id="UP000728185"/>
    </source>
</evidence>
<evidence type="ECO:0000256" key="1">
    <source>
        <dbReference type="SAM" id="MobiDB-lite"/>
    </source>
</evidence>
<dbReference type="OrthoDB" id="5989898at2759"/>
<accession>A0A8E0VJK8</accession>
<feature type="region of interest" description="Disordered" evidence="1">
    <location>
        <begin position="23"/>
        <end position="59"/>
    </location>
</feature>
<comment type="caution">
    <text evidence="2">The sequence shown here is derived from an EMBL/GenBank/DDBJ whole genome shotgun (WGS) entry which is preliminary data.</text>
</comment>
<dbReference type="Proteomes" id="UP000728185">
    <property type="component" value="Unassembled WGS sequence"/>
</dbReference>
<reference evidence="2" key="1">
    <citation type="submission" date="2019-05" db="EMBL/GenBank/DDBJ databases">
        <title>Annotation for the trematode Fasciolopsis buski.</title>
        <authorList>
            <person name="Choi Y.-J."/>
        </authorList>
    </citation>
    <scope>NUCLEOTIDE SEQUENCE</scope>
    <source>
        <strain evidence="2">HT</strain>
        <tissue evidence="2">Whole worm</tissue>
    </source>
</reference>
<organism evidence="2 3">
    <name type="scientific">Fasciolopsis buskii</name>
    <dbReference type="NCBI Taxonomy" id="27845"/>
    <lineage>
        <taxon>Eukaryota</taxon>
        <taxon>Metazoa</taxon>
        <taxon>Spiralia</taxon>
        <taxon>Lophotrochozoa</taxon>
        <taxon>Platyhelminthes</taxon>
        <taxon>Trematoda</taxon>
        <taxon>Digenea</taxon>
        <taxon>Plagiorchiida</taxon>
        <taxon>Echinostomata</taxon>
        <taxon>Echinostomatoidea</taxon>
        <taxon>Fasciolidae</taxon>
        <taxon>Fasciolopsis</taxon>
    </lineage>
</organism>
<dbReference type="EMBL" id="LUCM01007726">
    <property type="protein sequence ID" value="KAA0189441.1"/>
    <property type="molecule type" value="Genomic_DNA"/>
</dbReference>
<dbReference type="AlphaFoldDB" id="A0A8E0VJK8"/>
<protein>
    <submittedName>
        <fullName evidence="2">Uncharacterized protein</fullName>
    </submittedName>
</protein>
<gene>
    <name evidence="2" type="ORF">FBUS_06103</name>
</gene>
<proteinExistence type="predicted"/>
<sequence>MLIYKWVPTILIDVSPSKKAAFSRQSAISPSGPGLLSTYSRSKTASDKPGENTSLSTTADISNSVVSNVDLNTDKSHNVSSEDVLSAVEKTGTDSNANCVNTSNTETIVDQNEPVHQKEDSEFPVSSVETNATTETSEEVQAPKPELVELKVEEDTALSEHPAFENVPETDATEEQNE</sequence>
<feature type="region of interest" description="Disordered" evidence="1">
    <location>
        <begin position="111"/>
        <end position="178"/>
    </location>
</feature>
<keyword evidence="3" id="KW-1185">Reference proteome</keyword>